<protein>
    <submittedName>
        <fullName evidence="2">Uncharacterized protein</fullName>
    </submittedName>
</protein>
<feature type="region of interest" description="Disordered" evidence="1">
    <location>
        <begin position="1"/>
        <end position="113"/>
    </location>
</feature>
<gene>
    <name evidence="2" type="ORF">MCHLO_14922</name>
</gene>
<accession>A0ABQ0M8M7</accession>
<dbReference type="EMBL" id="DF849702">
    <property type="protein sequence ID" value="GAT58496.1"/>
    <property type="molecule type" value="Genomic_DNA"/>
</dbReference>
<feature type="compositionally biased region" description="Basic residues" evidence="1">
    <location>
        <begin position="14"/>
        <end position="24"/>
    </location>
</feature>
<proteinExistence type="predicted"/>
<evidence type="ECO:0000313" key="2">
    <source>
        <dbReference type="EMBL" id="GAT58496.1"/>
    </source>
</evidence>
<evidence type="ECO:0000313" key="3">
    <source>
        <dbReference type="Proteomes" id="UP000815677"/>
    </source>
</evidence>
<evidence type="ECO:0000256" key="1">
    <source>
        <dbReference type="SAM" id="MobiDB-lite"/>
    </source>
</evidence>
<organism evidence="2 3">
    <name type="scientific">Mycena chlorophos</name>
    <name type="common">Agaric fungus</name>
    <name type="synonym">Agaricus chlorophos</name>
    <dbReference type="NCBI Taxonomy" id="658473"/>
    <lineage>
        <taxon>Eukaryota</taxon>
        <taxon>Fungi</taxon>
        <taxon>Dikarya</taxon>
        <taxon>Basidiomycota</taxon>
        <taxon>Agaricomycotina</taxon>
        <taxon>Agaricomycetes</taxon>
        <taxon>Agaricomycetidae</taxon>
        <taxon>Agaricales</taxon>
        <taxon>Marasmiineae</taxon>
        <taxon>Mycenaceae</taxon>
        <taxon>Mycena</taxon>
    </lineage>
</organism>
<name>A0ABQ0M8M7_MYCCL</name>
<dbReference type="Proteomes" id="UP000815677">
    <property type="component" value="Unassembled WGS sequence"/>
</dbReference>
<reference evidence="2" key="1">
    <citation type="submission" date="2014-09" db="EMBL/GenBank/DDBJ databases">
        <title>Genome sequence of the luminous mushroom Mycena chlorophos for searching fungal bioluminescence genes.</title>
        <authorList>
            <person name="Tanaka Y."/>
            <person name="Kasuga D."/>
            <person name="Oba Y."/>
            <person name="Hase S."/>
            <person name="Sato K."/>
            <person name="Oba Y."/>
            <person name="Sakakibara Y."/>
        </authorList>
    </citation>
    <scope>NUCLEOTIDE SEQUENCE</scope>
</reference>
<sequence length="143" mass="15536">MDNSTMSTAPAAPKPRKSRKKSTKKSAPQEQDSDPIAQAQVDRSADDASQLPAGTATAGNANAEGVGKFKQQKGQHRPETETGPHLAPHAQQSAPSRKSGSRHKRPKASKSSYSVFHSFVVHEETNWVHSANDAYYSHSWNDM</sequence>
<keyword evidence="3" id="KW-1185">Reference proteome</keyword>
<feature type="compositionally biased region" description="Basic residues" evidence="1">
    <location>
        <begin position="99"/>
        <end position="108"/>
    </location>
</feature>
<feature type="compositionally biased region" description="Low complexity" evidence="1">
    <location>
        <begin position="53"/>
        <end position="63"/>
    </location>
</feature>